<dbReference type="AlphaFoldDB" id="A0A6V2SNJ2"/>
<dbReference type="InterPro" id="IPR029000">
    <property type="entry name" value="Cyclophilin-like_dom_sf"/>
</dbReference>
<dbReference type="Pfam" id="PF00160">
    <property type="entry name" value="Pro_isomerase"/>
    <property type="match status" value="1"/>
</dbReference>
<accession>A0A6V2SNJ2</accession>
<gene>
    <name evidence="3" type="ORF">HAKA00212_LOCUS19645</name>
</gene>
<evidence type="ECO:0000259" key="2">
    <source>
        <dbReference type="PROSITE" id="PS50072"/>
    </source>
</evidence>
<protein>
    <recommendedName>
        <fullName evidence="2">PPIase cyclophilin-type domain-containing protein</fullName>
    </recommendedName>
</protein>
<dbReference type="GO" id="GO:0009507">
    <property type="term" value="C:chloroplast"/>
    <property type="evidence" value="ECO:0007669"/>
    <property type="project" value="TreeGrafter"/>
</dbReference>
<evidence type="ECO:0000256" key="1">
    <source>
        <dbReference type="SAM" id="SignalP"/>
    </source>
</evidence>
<dbReference type="SUPFAM" id="SSF50891">
    <property type="entry name" value="Cyclophilin-like"/>
    <property type="match status" value="1"/>
</dbReference>
<dbReference type="InterPro" id="IPR002130">
    <property type="entry name" value="Cyclophilin-type_PPIase_dom"/>
</dbReference>
<feature type="chain" id="PRO_5030160999" description="PPIase cyclophilin-type domain-containing protein" evidence="1">
    <location>
        <begin position="24"/>
        <end position="320"/>
    </location>
</feature>
<dbReference type="PROSITE" id="PS50072">
    <property type="entry name" value="CSA_PPIASE_2"/>
    <property type="match status" value="1"/>
</dbReference>
<dbReference type="Gene3D" id="2.40.100.10">
    <property type="entry name" value="Cyclophilin-like"/>
    <property type="match status" value="1"/>
</dbReference>
<evidence type="ECO:0000313" key="3">
    <source>
        <dbReference type="EMBL" id="CAE0640821.1"/>
    </source>
</evidence>
<feature type="domain" description="PPIase cyclophilin-type" evidence="2">
    <location>
        <begin position="117"/>
        <end position="318"/>
    </location>
</feature>
<sequence length="320" mass="33532">MAFCWRHATTLFYFLLLAVSLRAFQAPATSRLRNPLASSLASLGDPEAINESLAPPTGTTKDLPIMGRGQFLQVATTASVAVGASLGSLSRPAAAEGEGAEAPSAALPRPEVTDRAFLDVSLNGEPLGRLVLGLYGKEAPATVRNFLAVAQKEYQGDISYDFSTVFKIEKDVCVDFGRVAKGMASRNVRTIDNIGKIRTTTVSTAEDTANADHNRLPHDRAGLLTAQRGGGTFEFGVTAAAPAPGARASLDARNLVFGEVLEGYGEVIAALNAVPTTQDDFLGTKAGFAGAGKGFDPRAKLAYVGRPLAKIVVTRAGRLP</sequence>
<feature type="signal peptide" evidence="1">
    <location>
        <begin position="1"/>
        <end position="23"/>
    </location>
</feature>
<dbReference type="GO" id="GO:0003755">
    <property type="term" value="F:peptidyl-prolyl cis-trans isomerase activity"/>
    <property type="evidence" value="ECO:0007669"/>
    <property type="project" value="InterPro"/>
</dbReference>
<name>A0A6V2SNJ2_HETAK</name>
<dbReference type="InterPro" id="IPR044178">
    <property type="entry name" value="CYP28-like"/>
</dbReference>
<reference evidence="3" key="1">
    <citation type="submission" date="2021-01" db="EMBL/GenBank/DDBJ databases">
        <authorList>
            <person name="Corre E."/>
            <person name="Pelletier E."/>
            <person name="Niang G."/>
            <person name="Scheremetjew M."/>
            <person name="Finn R."/>
            <person name="Kale V."/>
            <person name="Holt S."/>
            <person name="Cochrane G."/>
            <person name="Meng A."/>
            <person name="Brown T."/>
            <person name="Cohen L."/>
        </authorList>
    </citation>
    <scope>NUCLEOTIDE SEQUENCE</scope>
    <source>
        <strain evidence="3">CCMP3107</strain>
    </source>
</reference>
<keyword evidence="1" id="KW-0732">Signal</keyword>
<dbReference type="EMBL" id="HBIU01043480">
    <property type="protein sequence ID" value="CAE0640821.1"/>
    <property type="molecule type" value="Transcribed_RNA"/>
</dbReference>
<dbReference type="PANTHER" id="PTHR47875:SF1">
    <property type="entry name" value="PEPTIDYL-PROLYL CIS-TRANS ISOMERASE CYP28, CHLOROPLASTIC"/>
    <property type="match status" value="1"/>
</dbReference>
<proteinExistence type="predicted"/>
<dbReference type="PANTHER" id="PTHR47875">
    <property type="entry name" value="PEPTIDYL-PROLYL CIS-TRANS ISOMERASE CYP28, CHLOROPLASTIC"/>
    <property type="match status" value="1"/>
</dbReference>
<organism evidence="3">
    <name type="scientific">Heterosigma akashiwo</name>
    <name type="common">Chromophytic alga</name>
    <name type="synonym">Heterosigma carterae</name>
    <dbReference type="NCBI Taxonomy" id="2829"/>
    <lineage>
        <taxon>Eukaryota</taxon>
        <taxon>Sar</taxon>
        <taxon>Stramenopiles</taxon>
        <taxon>Ochrophyta</taxon>
        <taxon>Raphidophyceae</taxon>
        <taxon>Chattonellales</taxon>
        <taxon>Chattonellaceae</taxon>
        <taxon>Heterosigma</taxon>
    </lineage>
</organism>